<evidence type="ECO:0000256" key="6">
    <source>
        <dbReference type="SAM" id="MobiDB-lite"/>
    </source>
</evidence>
<gene>
    <name evidence="10" type="ORF">TEA_028347</name>
</gene>
<dbReference type="PROSITE" id="PS51294">
    <property type="entry name" value="HTH_MYB"/>
    <property type="match status" value="1"/>
</dbReference>
<evidence type="ECO:0000259" key="8">
    <source>
        <dbReference type="PROSITE" id="PS51293"/>
    </source>
</evidence>
<dbReference type="GO" id="GO:0009908">
    <property type="term" value="P:flower development"/>
    <property type="evidence" value="ECO:0007669"/>
    <property type="project" value="UniProtKB-ARBA"/>
</dbReference>
<dbReference type="GO" id="GO:0048262">
    <property type="term" value="P:determination of dorsal/ventral asymmetry"/>
    <property type="evidence" value="ECO:0007669"/>
    <property type="project" value="UniProtKB-ARBA"/>
</dbReference>
<evidence type="ECO:0000313" key="11">
    <source>
        <dbReference type="Proteomes" id="UP000306102"/>
    </source>
</evidence>
<keyword evidence="2" id="KW-0805">Transcription regulation</keyword>
<evidence type="ECO:0000256" key="5">
    <source>
        <dbReference type="ARBA" id="ARBA00023242"/>
    </source>
</evidence>
<reference evidence="10 11" key="1">
    <citation type="journal article" date="2018" name="Proc. Natl. Acad. Sci. U.S.A.">
        <title>Draft genome sequence of Camellia sinensis var. sinensis provides insights into the evolution of the tea genome and tea quality.</title>
        <authorList>
            <person name="Wei C."/>
            <person name="Yang H."/>
            <person name="Wang S."/>
            <person name="Zhao J."/>
            <person name="Liu C."/>
            <person name="Gao L."/>
            <person name="Xia E."/>
            <person name="Lu Y."/>
            <person name="Tai Y."/>
            <person name="She G."/>
            <person name="Sun J."/>
            <person name="Cao H."/>
            <person name="Tong W."/>
            <person name="Gao Q."/>
            <person name="Li Y."/>
            <person name="Deng W."/>
            <person name="Jiang X."/>
            <person name="Wang W."/>
            <person name="Chen Q."/>
            <person name="Zhang S."/>
            <person name="Li H."/>
            <person name="Wu J."/>
            <person name="Wang P."/>
            <person name="Li P."/>
            <person name="Shi C."/>
            <person name="Zheng F."/>
            <person name="Jian J."/>
            <person name="Huang B."/>
            <person name="Shan D."/>
            <person name="Shi M."/>
            <person name="Fang C."/>
            <person name="Yue Y."/>
            <person name="Li F."/>
            <person name="Li D."/>
            <person name="Wei S."/>
            <person name="Han B."/>
            <person name="Jiang C."/>
            <person name="Yin Y."/>
            <person name="Xia T."/>
            <person name="Zhang Z."/>
            <person name="Bennetzen J.L."/>
            <person name="Zhao S."/>
            <person name="Wan X."/>
        </authorList>
    </citation>
    <scope>NUCLEOTIDE SEQUENCE [LARGE SCALE GENOMIC DNA]</scope>
    <source>
        <strain evidence="11">cv. Shuchazao</strain>
        <tissue evidence="10">Leaf</tissue>
    </source>
</reference>
<evidence type="ECO:0000256" key="2">
    <source>
        <dbReference type="ARBA" id="ARBA00023015"/>
    </source>
</evidence>
<accession>A0A4S4EA64</accession>
<evidence type="ECO:0000313" key="10">
    <source>
        <dbReference type="EMBL" id="THG12584.1"/>
    </source>
</evidence>
<dbReference type="Proteomes" id="UP000306102">
    <property type="component" value="Unassembled WGS sequence"/>
</dbReference>
<dbReference type="Gene3D" id="1.10.10.60">
    <property type="entry name" value="Homeodomain-like"/>
    <property type="match status" value="2"/>
</dbReference>
<proteinExistence type="predicted"/>
<dbReference type="SMART" id="SM00717">
    <property type="entry name" value="SANT"/>
    <property type="match status" value="2"/>
</dbReference>
<evidence type="ECO:0000256" key="1">
    <source>
        <dbReference type="ARBA" id="ARBA00004123"/>
    </source>
</evidence>
<organism evidence="10 11">
    <name type="scientific">Camellia sinensis var. sinensis</name>
    <name type="common">China tea</name>
    <dbReference type="NCBI Taxonomy" id="542762"/>
    <lineage>
        <taxon>Eukaryota</taxon>
        <taxon>Viridiplantae</taxon>
        <taxon>Streptophyta</taxon>
        <taxon>Embryophyta</taxon>
        <taxon>Tracheophyta</taxon>
        <taxon>Spermatophyta</taxon>
        <taxon>Magnoliopsida</taxon>
        <taxon>eudicotyledons</taxon>
        <taxon>Gunneridae</taxon>
        <taxon>Pentapetalae</taxon>
        <taxon>asterids</taxon>
        <taxon>Ericales</taxon>
        <taxon>Theaceae</taxon>
        <taxon>Camellia</taxon>
    </lineage>
</organism>
<dbReference type="FunFam" id="1.10.10.60:FF:000154">
    <property type="entry name" value="Transcription factor SRM1"/>
    <property type="match status" value="1"/>
</dbReference>
<dbReference type="Pfam" id="PF00249">
    <property type="entry name" value="Myb_DNA-binding"/>
    <property type="match status" value="2"/>
</dbReference>
<dbReference type="InterPro" id="IPR017884">
    <property type="entry name" value="SANT_dom"/>
</dbReference>
<dbReference type="InterPro" id="IPR006447">
    <property type="entry name" value="Myb_dom_plants"/>
</dbReference>
<dbReference type="PANTHER" id="PTHR44042">
    <property type="entry name" value="DUPLICATED HOMEODOMAIN-LIKE SUPERFAMILY PROTEIN-RELATED"/>
    <property type="match status" value="1"/>
</dbReference>
<protein>
    <submittedName>
        <fullName evidence="10">Uncharacterized protein</fullName>
    </submittedName>
</protein>
<feature type="domain" description="Myb-like" evidence="7">
    <location>
        <begin position="134"/>
        <end position="186"/>
    </location>
</feature>
<dbReference type="InterPro" id="IPR009057">
    <property type="entry name" value="Homeodomain-like_sf"/>
</dbReference>
<dbReference type="PROSITE" id="PS50090">
    <property type="entry name" value="MYB_LIKE"/>
    <property type="match status" value="1"/>
</dbReference>
<keyword evidence="11" id="KW-1185">Reference proteome</keyword>
<feature type="domain" description="HTH myb-type" evidence="9">
    <location>
        <begin position="134"/>
        <end position="190"/>
    </location>
</feature>
<dbReference type="PROSITE" id="PS51293">
    <property type="entry name" value="SANT"/>
    <property type="match status" value="1"/>
</dbReference>
<feature type="compositionally biased region" description="Polar residues" evidence="6">
    <location>
        <begin position="98"/>
        <end position="112"/>
    </location>
</feature>
<comment type="caution">
    <text evidence="10">The sequence shown here is derived from an EMBL/GenBank/DDBJ whole genome shotgun (WGS) entry which is preliminary data.</text>
</comment>
<dbReference type="SUPFAM" id="SSF46689">
    <property type="entry name" value="Homeodomain-like"/>
    <property type="match status" value="2"/>
</dbReference>
<dbReference type="NCBIfam" id="TIGR01557">
    <property type="entry name" value="myb_SHAQKYF"/>
    <property type="match status" value="1"/>
</dbReference>
<dbReference type="CDD" id="cd00167">
    <property type="entry name" value="SANT"/>
    <property type="match status" value="2"/>
</dbReference>
<dbReference type="GO" id="GO:0003677">
    <property type="term" value="F:DNA binding"/>
    <property type="evidence" value="ECO:0007669"/>
    <property type="project" value="UniProtKB-KW"/>
</dbReference>
<dbReference type="GO" id="GO:0005634">
    <property type="term" value="C:nucleus"/>
    <property type="evidence" value="ECO:0007669"/>
    <property type="project" value="UniProtKB-SubCell"/>
</dbReference>
<dbReference type="AlphaFoldDB" id="A0A4S4EA64"/>
<keyword evidence="3" id="KW-0238">DNA-binding</keyword>
<dbReference type="EMBL" id="SDRB02006464">
    <property type="protein sequence ID" value="THG12584.1"/>
    <property type="molecule type" value="Genomic_DNA"/>
</dbReference>
<keyword evidence="5" id="KW-0539">Nucleus</keyword>
<dbReference type="FunFam" id="1.10.10.60:FF:000009">
    <property type="entry name" value="transcription factor MYB1R1"/>
    <property type="match status" value="1"/>
</dbReference>
<dbReference type="InterPro" id="IPR001005">
    <property type="entry name" value="SANT/Myb"/>
</dbReference>
<keyword evidence="4" id="KW-0804">Transcription</keyword>
<comment type="subcellular location">
    <subcellularLocation>
        <location evidence="1">Nucleus</location>
    </subcellularLocation>
</comment>
<evidence type="ECO:0000256" key="4">
    <source>
        <dbReference type="ARBA" id="ARBA00023163"/>
    </source>
</evidence>
<evidence type="ECO:0000259" key="9">
    <source>
        <dbReference type="PROSITE" id="PS51294"/>
    </source>
</evidence>
<evidence type="ECO:0000256" key="3">
    <source>
        <dbReference type="ARBA" id="ARBA00023125"/>
    </source>
</evidence>
<dbReference type="InterPro" id="IPR017930">
    <property type="entry name" value="Myb_dom"/>
</dbReference>
<name>A0A4S4EA64_CAMSN</name>
<evidence type="ECO:0000259" key="7">
    <source>
        <dbReference type="PROSITE" id="PS50090"/>
    </source>
</evidence>
<dbReference type="STRING" id="542762.A0A4S4EA64"/>
<feature type="domain" description="SANT" evidence="8">
    <location>
        <begin position="142"/>
        <end position="190"/>
    </location>
</feature>
<sequence>MEWSDIYEPTASDSYLLSSLTPQFEVDDQQYSKEWTFEENKLFENALAEFGPDSPAFFEYVASRLPSKSMKEIKRHYDSLLEDVEMIEAGLLPIPNYVNTEGSEGDNNVESSSKNDQEKGSPSTKPARRTCPSHLRRKSVPWTEEEHKLFLMGLNKYGKGDWRSISRYYVVTKTPTQVASHAQKFYRRQTSNIPIDRRRPSIHDIRTVSSSFLPMPDRRNELLQLPVPMPNLYDANYGMVPEHNNNNFATKTPVFPPGPNNNFNGCELPNFAAETLVFPPGPNNNFHGYELNNFATETPNFPPGPSASPMANSMINQPTCAYPHPSYQFPYPMNYP</sequence>
<feature type="region of interest" description="Disordered" evidence="6">
    <location>
        <begin position="98"/>
        <end position="139"/>
    </location>
</feature>
<dbReference type="PANTHER" id="PTHR44042:SF54">
    <property type="entry name" value="MYB-LIKE DNA-BINDING DOMAIN, SHAQKYF CLASS PROTEIN"/>
    <property type="match status" value="1"/>
</dbReference>